<dbReference type="GO" id="GO:0005524">
    <property type="term" value="F:ATP binding"/>
    <property type="evidence" value="ECO:0007669"/>
    <property type="project" value="UniProtKB-KW"/>
</dbReference>
<evidence type="ECO:0000256" key="14">
    <source>
        <dbReference type="SAM" id="MobiDB-lite"/>
    </source>
</evidence>
<dbReference type="FunFam" id="1.10.10.10:FF:000322">
    <property type="entry name" value="Probable disease resistance protein At1g63360"/>
    <property type="match status" value="1"/>
</dbReference>
<keyword evidence="12" id="KW-0175">Coiled coil</keyword>
<dbReference type="SUPFAM" id="SSF52047">
    <property type="entry name" value="RNI-like"/>
    <property type="match status" value="1"/>
</dbReference>
<dbReference type="GO" id="GO:0043531">
    <property type="term" value="F:ADP binding"/>
    <property type="evidence" value="ECO:0007669"/>
    <property type="project" value="InterPro"/>
</dbReference>
<keyword evidence="7" id="KW-0381">Hypersensitive response</keyword>
<dbReference type="Pfam" id="PF23559">
    <property type="entry name" value="WHD_DRP"/>
    <property type="match status" value="1"/>
</dbReference>
<dbReference type="InterPro" id="IPR032675">
    <property type="entry name" value="LRR_dom_sf"/>
</dbReference>
<keyword evidence="6" id="KW-0433">Leucine-rich repeat</keyword>
<evidence type="ECO:0000256" key="9">
    <source>
        <dbReference type="ARBA" id="ARBA00022741"/>
    </source>
</evidence>
<evidence type="ECO:0000256" key="13">
    <source>
        <dbReference type="ARBA" id="ARBA00023136"/>
    </source>
</evidence>
<evidence type="ECO:0000256" key="1">
    <source>
        <dbReference type="ARBA" id="ARBA00002074"/>
    </source>
</evidence>
<dbReference type="PRINTS" id="PR00364">
    <property type="entry name" value="DISEASERSIST"/>
</dbReference>
<comment type="subcellular location">
    <subcellularLocation>
        <location evidence="3">Cytoplasm</location>
    </subcellularLocation>
    <subcellularLocation>
        <location evidence="2">Membrane</location>
        <topology evidence="2">Peripheral membrane protein</topology>
    </subcellularLocation>
</comment>
<evidence type="ECO:0000256" key="2">
    <source>
        <dbReference type="ARBA" id="ARBA00004170"/>
    </source>
</evidence>
<keyword evidence="13" id="KW-0472">Membrane</keyword>
<dbReference type="Pfam" id="PF18052">
    <property type="entry name" value="Rx_N"/>
    <property type="match status" value="1"/>
</dbReference>
<evidence type="ECO:0000259" key="15">
    <source>
        <dbReference type="Pfam" id="PF00931"/>
    </source>
</evidence>
<dbReference type="InterPro" id="IPR044974">
    <property type="entry name" value="Disease_R_plants"/>
</dbReference>
<keyword evidence="5" id="KW-0963">Cytoplasm</keyword>
<dbReference type="SUPFAM" id="SSF52540">
    <property type="entry name" value="P-loop containing nucleoside triphosphate hydrolases"/>
    <property type="match status" value="1"/>
</dbReference>
<dbReference type="CDD" id="cd14798">
    <property type="entry name" value="RX-CC_like"/>
    <property type="match status" value="1"/>
</dbReference>
<dbReference type="InterPro" id="IPR027417">
    <property type="entry name" value="P-loop_NTPase"/>
</dbReference>
<dbReference type="InterPro" id="IPR036388">
    <property type="entry name" value="WH-like_DNA-bd_sf"/>
</dbReference>
<dbReference type="PANTHER" id="PTHR23155:SF1152">
    <property type="entry name" value="AAA+ ATPASE DOMAIN-CONTAINING PROTEIN"/>
    <property type="match status" value="1"/>
</dbReference>
<feature type="region of interest" description="Disordered" evidence="14">
    <location>
        <begin position="132"/>
        <end position="152"/>
    </location>
</feature>
<dbReference type="InterPro" id="IPR041118">
    <property type="entry name" value="Rx_N"/>
</dbReference>
<keyword evidence="10" id="KW-0611">Plant defense</keyword>
<evidence type="ECO:0000256" key="4">
    <source>
        <dbReference type="ARBA" id="ARBA00008894"/>
    </source>
</evidence>
<feature type="domain" description="NB-ARC" evidence="15">
    <location>
        <begin position="158"/>
        <end position="329"/>
    </location>
</feature>
<dbReference type="GO" id="GO:0005737">
    <property type="term" value="C:cytoplasm"/>
    <property type="evidence" value="ECO:0007669"/>
    <property type="project" value="UniProtKB-SubCell"/>
</dbReference>
<dbReference type="GO" id="GO:0051607">
    <property type="term" value="P:defense response to virus"/>
    <property type="evidence" value="ECO:0007669"/>
    <property type="project" value="UniProtKB-ARBA"/>
</dbReference>
<evidence type="ECO:0000256" key="3">
    <source>
        <dbReference type="ARBA" id="ARBA00004496"/>
    </source>
</evidence>
<dbReference type="Pfam" id="PF00931">
    <property type="entry name" value="NB-ARC"/>
    <property type="match status" value="1"/>
</dbReference>
<evidence type="ECO:0000259" key="16">
    <source>
        <dbReference type="Pfam" id="PF18052"/>
    </source>
</evidence>
<organism evidence="18">
    <name type="scientific">Solanum americanum</name>
    <name type="common">American black nightshade</name>
    <name type="synonym">Solanum nodiflorum</name>
    <dbReference type="NCBI Taxonomy" id="109975"/>
    <lineage>
        <taxon>Eukaryota</taxon>
        <taxon>Viridiplantae</taxon>
        <taxon>Streptophyta</taxon>
        <taxon>Embryophyta</taxon>
        <taxon>Tracheophyta</taxon>
        <taxon>Spermatophyta</taxon>
        <taxon>Magnoliopsida</taxon>
        <taxon>eudicotyledons</taxon>
        <taxon>Gunneridae</taxon>
        <taxon>Pentapetalae</taxon>
        <taxon>asterids</taxon>
        <taxon>lamiids</taxon>
        <taxon>Solanales</taxon>
        <taxon>Solanaceae</taxon>
        <taxon>Solanoideae</taxon>
        <taxon>Solaneae</taxon>
        <taxon>Solanum</taxon>
    </lineage>
</organism>
<evidence type="ECO:0000256" key="12">
    <source>
        <dbReference type="ARBA" id="ARBA00023054"/>
    </source>
</evidence>
<evidence type="ECO:0000256" key="5">
    <source>
        <dbReference type="ARBA" id="ARBA00022490"/>
    </source>
</evidence>
<dbReference type="Gene3D" id="3.80.10.10">
    <property type="entry name" value="Ribonuclease Inhibitor"/>
    <property type="match status" value="1"/>
</dbReference>
<name>A0A890CMG3_SOLAR</name>
<comment type="function">
    <text evidence="1">Confers resistance to late blight (Phytophthora infestans) races carrying the avirulence gene Avr1. Resistance proteins guard the plant against pathogens that contain an appropriate avirulence protein via an indirect interaction with this avirulence protein. That triggers a defense system including the hypersensitive response, which restricts the pathogen growth.</text>
</comment>
<keyword evidence="8" id="KW-0677">Repeat</keyword>
<dbReference type="PANTHER" id="PTHR23155">
    <property type="entry name" value="DISEASE RESISTANCE PROTEIN RP"/>
    <property type="match status" value="1"/>
</dbReference>
<evidence type="ECO:0000313" key="18">
    <source>
        <dbReference type="EMBL" id="QRG33151.1"/>
    </source>
</evidence>
<dbReference type="GO" id="GO:0016020">
    <property type="term" value="C:membrane"/>
    <property type="evidence" value="ECO:0007669"/>
    <property type="project" value="UniProtKB-SubCell"/>
</dbReference>
<feature type="domain" description="Disease resistance protein winged helix" evidence="17">
    <location>
        <begin position="413"/>
        <end position="482"/>
    </location>
</feature>
<dbReference type="InterPro" id="IPR058922">
    <property type="entry name" value="WHD_DRP"/>
</dbReference>
<keyword evidence="9" id="KW-0547">Nucleotide-binding</keyword>
<sequence>MAYAALSSLMYTLQQLFKSNQSLVCLSSTQLQHVESLYQNLSAMQLFLDDKTKEEAKDIETLKVIEKRIRDVVYKAEDRVDSTLRSTILADCTENREGACKFFEEELLKVEKDVDSLSKEVMQIDFNKHGSRSAELATTDPSSPGKSTNEENTIVGMEDDFNTILDRITAQTDELTVIPIFGMGGIGKTTLARKVYDDSYIRSRFDKHAWVTISEKYNERQMLLEVVSSITTGSNQEISTDAKLMEIVYRGLKGRRFLIVIDDIWSTQAWDQMQRIFPNDDNKSRILLTTRLKYVADYVSCPDFPPHCKSFLTLDDSWNLFTEKLFKNDPCPPVLVEIGKHIVQQCQGLPLSVVVVAGLLVKMDLTYDNWKKVEENLNSFFGTVSEQCQSILSLSYSYLPQTLRTCFLYVGAYPEDMEIGVSNLIRLWIAEQFVKARSNKRLEVVAEEYLEELIDRSLILAGTGRANGRMRTCKIHDLLRQLCLREAHTENVVHIVNENVTVSSEAIDDQRRVILQCKLEEKQVYPTRHSSGTGITRTFISMPSFDLLYFPKGICSIVSQLKLLKVLDVLSVWEDFTCVIPQLVHLRYVAASIKESLSLAKLRNLQTIILLSFNLRRKPTKLEHPLDIWRMSEIRHVDIGLPLYISNPLEAENPLYLNNLQTLYLRCSPFVAEIIRRTPNLKKLKILDRCEHPDWPDILDSLILLEELETLDIELETLEIDPMIFSWDIFPSNLKNLKLSFTFIPWEVMNLLANLPNLEVLKGYYAFAGTDWKLDEDVVFHKLKYLQIMSECLERWEAGSDNFPMLEQLVLRAMNKLEEIPESIGEIMTLKLIQIVNCGSSVETSARKIQEEQNSWGNYELQVQITRYVQIPSFYYVISFLVSPLLERHVNLYLILSVLSSAIVRPSLITCGK</sequence>
<evidence type="ECO:0000256" key="7">
    <source>
        <dbReference type="ARBA" id="ARBA00022667"/>
    </source>
</evidence>
<reference evidence="18" key="1">
    <citation type="journal article" date="2020" name="bioRxiv">
        <title>A complex resistance locus in Solanum americanum recognizes a conserved Phytophthora effector.</title>
        <authorList>
            <person name="Witek K."/>
            <person name="Lin X."/>
            <person name="Karki H.S."/>
            <person name="Jupe F."/>
            <person name="Witek A.I."/>
            <person name="Steuernagel B."/>
            <person name="Stam R."/>
            <person name="van Oosterhout C."/>
            <person name="Fairhead S."/>
            <person name="Cocker J.M."/>
            <person name="Bhanvadia S."/>
            <person name="Barrett W."/>
            <person name="Wu C.-H."/>
            <person name="Adachi H."/>
            <person name="Song T."/>
            <person name="Kamoun S."/>
            <person name="Vleeshouwers V.G."/>
            <person name="Tomlinson L."/>
            <person name="Wulff B.B."/>
            <person name="Jones J.D."/>
        </authorList>
    </citation>
    <scope>NUCLEOTIDE SEQUENCE</scope>
</reference>
<evidence type="ECO:0000259" key="17">
    <source>
        <dbReference type="Pfam" id="PF23559"/>
    </source>
</evidence>
<dbReference type="EMBL" id="MW348763">
    <property type="protein sequence ID" value="QRG33151.1"/>
    <property type="molecule type" value="Genomic_DNA"/>
</dbReference>
<dbReference type="InterPro" id="IPR042197">
    <property type="entry name" value="Apaf_helical"/>
</dbReference>
<comment type="similarity">
    <text evidence="4">Belongs to the disease resistance NB-LRR family.</text>
</comment>
<evidence type="ECO:0000256" key="6">
    <source>
        <dbReference type="ARBA" id="ARBA00022614"/>
    </source>
</evidence>
<dbReference type="Gene3D" id="3.40.50.300">
    <property type="entry name" value="P-loop containing nucleotide triphosphate hydrolases"/>
    <property type="match status" value="1"/>
</dbReference>
<evidence type="ECO:0000256" key="10">
    <source>
        <dbReference type="ARBA" id="ARBA00022821"/>
    </source>
</evidence>
<dbReference type="InterPro" id="IPR002182">
    <property type="entry name" value="NB-ARC"/>
</dbReference>
<keyword evidence="11" id="KW-0067">ATP-binding</keyword>
<feature type="domain" description="Disease resistance N-terminal" evidence="16">
    <location>
        <begin position="5"/>
        <end position="83"/>
    </location>
</feature>
<dbReference type="Gene3D" id="1.10.8.430">
    <property type="entry name" value="Helical domain of apoptotic protease-activating factors"/>
    <property type="match status" value="1"/>
</dbReference>
<evidence type="ECO:0000256" key="11">
    <source>
        <dbReference type="ARBA" id="ARBA00022840"/>
    </source>
</evidence>
<dbReference type="FunFam" id="3.40.50.300:FF:001091">
    <property type="entry name" value="Probable disease resistance protein At1g61300"/>
    <property type="match status" value="1"/>
</dbReference>
<dbReference type="AlphaFoldDB" id="A0A890CMG3"/>
<proteinExistence type="inferred from homology"/>
<dbReference type="InterPro" id="IPR038005">
    <property type="entry name" value="RX-like_CC"/>
</dbReference>
<protein>
    <submittedName>
        <fullName evidence="18">Rpi-amr1h</fullName>
    </submittedName>
</protein>
<accession>A0A890CMG3</accession>
<dbReference type="Gene3D" id="1.20.5.4130">
    <property type="match status" value="1"/>
</dbReference>
<dbReference type="GO" id="GO:0009626">
    <property type="term" value="P:plant-type hypersensitive response"/>
    <property type="evidence" value="ECO:0007669"/>
    <property type="project" value="UniProtKB-KW"/>
</dbReference>
<feature type="compositionally biased region" description="Polar residues" evidence="14">
    <location>
        <begin position="139"/>
        <end position="152"/>
    </location>
</feature>
<dbReference type="Gene3D" id="1.10.10.10">
    <property type="entry name" value="Winged helix-like DNA-binding domain superfamily/Winged helix DNA-binding domain"/>
    <property type="match status" value="1"/>
</dbReference>
<evidence type="ECO:0000256" key="8">
    <source>
        <dbReference type="ARBA" id="ARBA00022737"/>
    </source>
</evidence>